<feature type="disulfide bond" evidence="6">
    <location>
        <begin position="17"/>
        <end position="48"/>
    </location>
</feature>
<organism evidence="8 9">
    <name type="scientific">Testicularia cyperi</name>
    <dbReference type="NCBI Taxonomy" id="1882483"/>
    <lineage>
        <taxon>Eukaryota</taxon>
        <taxon>Fungi</taxon>
        <taxon>Dikarya</taxon>
        <taxon>Basidiomycota</taxon>
        <taxon>Ustilaginomycotina</taxon>
        <taxon>Ustilaginomycetes</taxon>
        <taxon>Ustilaginales</taxon>
        <taxon>Anthracoideaceae</taxon>
        <taxon>Testicularia</taxon>
    </lineage>
</organism>
<dbReference type="STRING" id="1882483.A0A317XZG9"/>
<proteinExistence type="inferred from homology"/>
<keyword evidence="9" id="KW-1185">Reference proteome</keyword>
<evidence type="ECO:0000256" key="7">
    <source>
        <dbReference type="SAM" id="MobiDB-lite"/>
    </source>
</evidence>
<evidence type="ECO:0000313" key="9">
    <source>
        <dbReference type="Proteomes" id="UP000246740"/>
    </source>
</evidence>
<evidence type="ECO:0000313" key="8">
    <source>
        <dbReference type="EMBL" id="PWZ03686.1"/>
    </source>
</evidence>
<dbReference type="PANTHER" id="PTHR15590">
    <property type="entry name" value="CX9C MOTIF-CONTAINING PROTEIN 4"/>
    <property type="match status" value="1"/>
</dbReference>
<dbReference type="PROSITE" id="PS51808">
    <property type="entry name" value="CHCH"/>
    <property type="match status" value="1"/>
</dbReference>
<dbReference type="InParanoid" id="A0A317XZG9"/>
<dbReference type="Proteomes" id="UP000246740">
    <property type="component" value="Unassembled WGS sequence"/>
</dbReference>
<dbReference type="AlphaFoldDB" id="A0A317XZG9"/>
<dbReference type="OrthoDB" id="13601at2759"/>
<dbReference type="PANTHER" id="PTHR15590:SF0">
    <property type="entry name" value="CX9C MOTIF-CONTAINING PROTEIN 4"/>
    <property type="match status" value="1"/>
</dbReference>
<evidence type="ECO:0000256" key="6">
    <source>
        <dbReference type="PIRSR" id="PIRSR627179-50"/>
    </source>
</evidence>
<keyword evidence="5 6" id="KW-1015">Disulfide bond</keyword>
<feature type="region of interest" description="Disordered" evidence="7">
    <location>
        <begin position="77"/>
        <end position="96"/>
    </location>
</feature>
<comment type="similarity">
    <text evidence="2">Belongs to the CMC4 family.</text>
</comment>
<dbReference type="InterPro" id="IPR009069">
    <property type="entry name" value="Cys_alpha_HP_mot_SF"/>
</dbReference>
<evidence type="ECO:0000256" key="1">
    <source>
        <dbReference type="ARBA" id="ARBA00004569"/>
    </source>
</evidence>
<evidence type="ECO:0000256" key="2">
    <source>
        <dbReference type="ARBA" id="ARBA00009858"/>
    </source>
</evidence>
<evidence type="ECO:0000256" key="4">
    <source>
        <dbReference type="ARBA" id="ARBA00023128"/>
    </source>
</evidence>
<feature type="disulfide bond" evidence="6">
    <location>
        <begin position="27"/>
        <end position="38"/>
    </location>
</feature>
<feature type="disulfide bond" evidence="6">
    <location>
        <begin position="49"/>
        <end position="65"/>
    </location>
</feature>
<dbReference type="SUPFAM" id="SSF47072">
    <property type="entry name" value="Cysteine alpha-hairpin motif"/>
    <property type="match status" value="1"/>
</dbReference>
<evidence type="ECO:0000256" key="3">
    <source>
        <dbReference type="ARBA" id="ARBA00019406"/>
    </source>
</evidence>
<evidence type="ECO:0000256" key="5">
    <source>
        <dbReference type="ARBA" id="ARBA00023157"/>
    </source>
</evidence>
<accession>A0A317XZG9</accession>
<comment type="subcellular location">
    <subcellularLocation>
        <location evidence="1">Mitochondrion intermembrane space</location>
    </subcellularLocation>
</comment>
<dbReference type="GO" id="GO:0005758">
    <property type="term" value="C:mitochondrial intermembrane space"/>
    <property type="evidence" value="ECO:0007669"/>
    <property type="project" value="UniProtKB-SubCell"/>
</dbReference>
<dbReference type="Gene3D" id="1.10.287.1130">
    <property type="entry name" value="CytochromE C oxidase copper chaperone"/>
    <property type="match status" value="1"/>
</dbReference>
<name>A0A317XZG9_9BASI</name>
<dbReference type="Pfam" id="PF08991">
    <property type="entry name" value="CMC4"/>
    <property type="match status" value="1"/>
</dbReference>
<sequence length="96" mass="10894">MVSPDKDHLDPDHPNPCYPKACAIQSCLQKSGYNQAKCEHLIDDLYRCCVRFYKQRGLKAEADSCPIPSVVERRIKRMEQEGKGGEGGTLLDTKRR</sequence>
<dbReference type="InterPro" id="IPR027179">
    <property type="entry name" value="CMC4"/>
</dbReference>
<reference evidence="8 9" key="1">
    <citation type="journal article" date="2018" name="Mol. Biol. Evol.">
        <title>Broad Genomic Sampling Reveals a Smut Pathogenic Ancestry of the Fungal Clade Ustilaginomycotina.</title>
        <authorList>
            <person name="Kijpornyongpan T."/>
            <person name="Mondo S.J."/>
            <person name="Barry K."/>
            <person name="Sandor L."/>
            <person name="Lee J."/>
            <person name="Lipzen A."/>
            <person name="Pangilinan J."/>
            <person name="LaButti K."/>
            <person name="Hainaut M."/>
            <person name="Henrissat B."/>
            <person name="Grigoriev I.V."/>
            <person name="Spatafora J.W."/>
            <person name="Aime M.C."/>
        </authorList>
    </citation>
    <scope>NUCLEOTIDE SEQUENCE [LARGE SCALE GENOMIC DNA]</scope>
    <source>
        <strain evidence="8 9">MCA 3645</strain>
    </source>
</reference>
<dbReference type="EMBL" id="KZ819188">
    <property type="protein sequence ID" value="PWZ03686.1"/>
    <property type="molecule type" value="Genomic_DNA"/>
</dbReference>
<gene>
    <name evidence="8" type="ORF">BCV70DRAFT_21915</name>
</gene>
<keyword evidence="4" id="KW-0496">Mitochondrion</keyword>
<protein>
    <recommendedName>
        <fullName evidence="3">Cx9C motif-containing protein 4, mitochondrial</fullName>
    </recommendedName>
</protein>